<evidence type="ECO:0000259" key="2">
    <source>
        <dbReference type="SMART" id="SM01111"/>
    </source>
</evidence>
<accession>A0A9P8XX12</accession>
<keyword evidence="4" id="KW-1185">Reference proteome</keyword>
<dbReference type="EMBL" id="JAGTJQ010000011">
    <property type="protein sequence ID" value="KAH7018013.1"/>
    <property type="molecule type" value="Genomic_DNA"/>
</dbReference>
<dbReference type="InterPro" id="IPR011058">
    <property type="entry name" value="Cyanovirin-N"/>
</dbReference>
<dbReference type="Gene3D" id="2.30.60.10">
    <property type="entry name" value="Cyanovirin-N"/>
    <property type="match status" value="1"/>
</dbReference>
<dbReference type="AlphaFoldDB" id="A0A9P8XX12"/>
<gene>
    <name evidence="3" type="ORF">B0I36DRAFT_435424</name>
</gene>
<evidence type="ECO:0000256" key="1">
    <source>
        <dbReference type="SAM" id="SignalP"/>
    </source>
</evidence>
<feature type="domain" description="Cyanovirin-N" evidence="2">
    <location>
        <begin position="18"/>
        <end position="117"/>
    </location>
</feature>
<proteinExistence type="predicted"/>
<evidence type="ECO:0000313" key="3">
    <source>
        <dbReference type="EMBL" id="KAH7018013.1"/>
    </source>
</evidence>
<sequence length="257" mass="27936">MVRQLAVIAALATVAAAGILSDCTNIDFREKWLVADCLTGKDASTRINSAVFIGNKLTNNDGNLQWQANGGYATYCRDCTFAGTTYTCSCRPNFGQYKWTSINLEEHIANYNGFLLSNLTGPARTPSRASTVPVPASFSYDLRYAATNCTSPEDYYECNDDLPLAQPGDCANGGGLSLNYAVDCFKNRWYFPWEVYTTFQSLQPGAAVSGAWEFTVFGDLECSGAPLGKAPEGACSKFAEFGVGVRVEPLFNGDWRV</sequence>
<evidence type="ECO:0000313" key="4">
    <source>
        <dbReference type="Proteomes" id="UP000756346"/>
    </source>
</evidence>
<dbReference type="Proteomes" id="UP000756346">
    <property type="component" value="Unassembled WGS sequence"/>
</dbReference>
<name>A0A9P8XX12_9PEZI</name>
<dbReference type="InterPro" id="IPR036673">
    <property type="entry name" value="Cyanovirin-N_sf"/>
</dbReference>
<dbReference type="Pfam" id="PF08881">
    <property type="entry name" value="CVNH"/>
    <property type="match status" value="1"/>
</dbReference>
<feature type="chain" id="PRO_5040325723" evidence="1">
    <location>
        <begin position="18"/>
        <end position="257"/>
    </location>
</feature>
<feature type="signal peptide" evidence="1">
    <location>
        <begin position="1"/>
        <end position="17"/>
    </location>
</feature>
<reference evidence="3" key="1">
    <citation type="journal article" date="2021" name="Nat. Commun.">
        <title>Genetic determinants of endophytism in the Arabidopsis root mycobiome.</title>
        <authorList>
            <person name="Mesny F."/>
            <person name="Miyauchi S."/>
            <person name="Thiergart T."/>
            <person name="Pickel B."/>
            <person name="Atanasova L."/>
            <person name="Karlsson M."/>
            <person name="Huettel B."/>
            <person name="Barry K.W."/>
            <person name="Haridas S."/>
            <person name="Chen C."/>
            <person name="Bauer D."/>
            <person name="Andreopoulos W."/>
            <person name="Pangilinan J."/>
            <person name="LaButti K."/>
            <person name="Riley R."/>
            <person name="Lipzen A."/>
            <person name="Clum A."/>
            <person name="Drula E."/>
            <person name="Henrissat B."/>
            <person name="Kohler A."/>
            <person name="Grigoriev I.V."/>
            <person name="Martin F.M."/>
            <person name="Hacquard S."/>
        </authorList>
    </citation>
    <scope>NUCLEOTIDE SEQUENCE</scope>
    <source>
        <strain evidence="3">MPI-CAGE-CH-0230</strain>
    </source>
</reference>
<dbReference type="GeneID" id="70192308"/>
<protein>
    <submittedName>
        <fullName evidence="3">Cyanovirin-N</fullName>
    </submittedName>
</protein>
<dbReference type="OrthoDB" id="4741846at2759"/>
<dbReference type="SUPFAM" id="SSF51322">
    <property type="entry name" value="Cyanovirin-N"/>
    <property type="match status" value="1"/>
</dbReference>
<dbReference type="SMART" id="SM01111">
    <property type="entry name" value="CVNH"/>
    <property type="match status" value="1"/>
</dbReference>
<comment type="caution">
    <text evidence="3">The sequence shown here is derived from an EMBL/GenBank/DDBJ whole genome shotgun (WGS) entry which is preliminary data.</text>
</comment>
<keyword evidence="1" id="KW-0732">Signal</keyword>
<organism evidence="3 4">
    <name type="scientific">Microdochium trichocladiopsis</name>
    <dbReference type="NCBI Taxonomy" id="1682393"/>
    <lineage>
        <taxon>Eukaryota</taxon>
        <taxon>Fungi</taxon>
        <taxon>Dikarya</taxon>
        <taxon>Ascomycota</taxon>
        <taxon>Pezizomycotina</taxon>
        <taxon>Sordariomycetes</taxon>
        <taxon>Xylariomycetidae</taxon>
        <taxon>Xylariales</taxon>
        <taxon>Microdochiaceae</taxon>
        <taxon>Microdochium</taxon>
    </lineage>
</organism>
<dbReference type="RefSeq" id="XP_046006280.1">
    <property type="nucleotide sequence ID" value="XM_046162762.1"/>
</dbReference>